<dbReference type="AlphaFoldDB" id="A0A821KE73"/>
<organism evidence="1 3">
    <name type="scientific">Rotaria magnacalcarata</name>
    <dbReference type="NCBI Taxonomy" id="392030"/>
    <lineage>
        <taxon>Eukaryota</taxon>
        <taxon>Metazoa</taxon>
        <taxon>Spiralia</taxon>
        <taxon>Gnathifera</taxon>
        <taxon>Rotifera</taxon>
        <taxon>Eurotatoria</taxon>
        <taxon>Bdelloidea</taxon>
        <taxon>Philodinida</taxon>
        <taxon>Philodinidae</taxon>
        <taxon>Rotaria</taxon>
    </lineage>
</organism>
<sequence>MATTRRYLAASSGTSSALLDVDMPISEI</sequence>
<dbReference type="EMBL" id="CAJOBG010117676">
    <property type="protein sequence ID" value="CAF4765823.1"/>
    <property type="molecule type" value="Genomic_DNA"/>
</dbReference>
<evidence type="ECO:0000313" key="3">
    <source>
        <dbReference type="Proteomes" id="UP000663866"/>
    </source>
</evidence>
<proteinExistence type="predicted"/>
<protein>
    <submittedName>
        <fullName evidence="1">Uncharacterized protein</fullName>
    </submittedName>
</protein>
<reference evidence="1" key="1">
    <citation type="submission" date="2021-02" db="EMBL/GenBank/DDBJ databases">
        <authorList>
            <person name="Nowell W R."/>
        </authorList>
    </citation>
    <scope>NUCLEOTIDE SEQUENCE</scope>
</reference>
<name>A0A821KE73_9BILA</name>
<accession>A0A821KE73</accession>
<feature type="non-terminal residue" evidence="1">
    <location>
        <position position="28"/>
    </location>
</feature>
<gene>
    <name evidence="1" type="ORF">OVN521_LOCUS49619</name>
    <name evidence="2" type="ORF">OVN521_LOCUS50656</name>
</gene>
<dbReference type="EMBL" id="CAJOBG010109572">
    <property type="protein sequence ID" value="CAF4735579.1"/>
    <property type="molecule type" value="Genomic_DNA"/>
</dbReference>
<evidence type="ECO:0000313" key="2">
    <source>
        <dbReference type="EMBL" id="CAF4765823.1"/>
    </source>
</evidence>
<dbReference type="Proteomes" id="UP000663866">
    <property type="component" value="Unassembled WGS sequence"/>
</dbReference>
<evidence type="ECO:0000313" key="1">
    <source>
        <dbReference type="EMBL" id="CAF4735579.1"/>
    </source>
</evidence>
<keyword evidence="3" id="KW-1185">Reference proteome</keyword>
<comment type="caution">
    <text evidence="1">The sequence shown here is derived from an EMBL/GenBank/DDBJ whole genome shotgun (WGS) entry which is preliminary data.</text>
</comment>